<dbReference type="EC" id="3.1.1.29" evidence="1"/>
<evidence type="ECO:0000256" key="4">
    <source>
        <dbReference type="ARBA" id="ARBA00022884"/>
    </source>
</evidence>
<accession>A0A8H4PQM5</accession>
<protein>
    <recommendedName>
        <fullName evidence="1">peptidyl-tRNA hydrolase</fullName>
        <ecNumber evidence="1">3.1.1.29</ecNumber>
    </recommendedName>
</protein>
<dbReference type="GO" id="GO:0000049">
    <property type="term" value="F:tRNA binding"/>
    <property type="evidence" value="ECO:0007669"/>
    <property type="project" value="UniProtKB-KW"/>
</dbReference>
<proteinExistence type="inferred from homology"/>
<evidence type="ECO:0000313" key="8">
    <source>
        <dbReference type="Proteomes" id="UP000557566"/>
    </source>
</evidence>
<dbReference type="EMBL" id="JAAVMX010000005">
    <property type="protein sequence ID" value="KAF4508659.1"/>
    <property type="molecule type" value="Genomic_DNA"/>
</dbReference>
<organism evidence="7 8">
    <name type="scientific">Ophiocordyceps sinensis</name>
    <dbReference type="NCBI Taxonomy" id="72228"/>
    <lineage>
        <taxon>Eukaryota</taxon>
        <taxon>Fungi</taxon>
        <taxon>Dikarya</taxon>
        <taxon>Ascomycota</taxon>
        <taxon>Pezizomycotina</taxon>
        <taxon>Sordariomycetes</taxon>
        <taxon>Hypocreomycetidae</taxon>
        <taxon>Hypocreales</taxon>
        <taxon>Ophiocordycipitaceae</taxon>
        <taxon>Ophiocordyceps</taxon>
    </lineage>
</organism>
<keyword evidence="2" id="KW-0820">tRNA-binding</keyword>
<dbReference type="GO" id="GO:0004045">
    <property type="term" value="F:peptidyl-tRNA hydrolase activity"/>
    <property type="evidence" value="ECO:0007669"/>
    <property type="project" value="UniProtKB-EC"/>
</dbReference>
<evidence type="ECO:0000313" key="7">
    <source>
        <dbReference type="EMBL" id="KAF4508659.1"/>
    </source>
</evidence>
<dbReference type="AlphaFoldDB" id="A0A8H4PQM5"/>
<dbReference type="Proteomes" id="UP000557566">
    <property type="component" value="Unassembled WGS sequence"/>
</dbReference>
<feature type="region of interest" description="Disordered" evidence="6">
    <location>
        <begin position="194"/>
        <end position="220"/>
    </location>
</feature>
<evidence type="ECO:0000256" key="3">
    <source>
        <dbReference type="ARBA" id="ARBA00022801"/>
    </source>
</evidence>
<evidence type="ECO:0000256" key="6">
    <source>
        <dbReference type="SAM" id="MobiDB-lite"/>
    </source>
</evidence>
<sequence length="220" mass="24860">MINPHFLVISLGNPLPAYATLHSAGHFVIRGLAQVLRQPEWRERRLGRSRTCLVSQGTKYTLVQSPSLMNRSGDFALGAWKDMCDKHDPSSLGLVILHDELEKSLGNVGLVPWTRSARGHNGVKDVLNRIKVLRWPTSHFSRIAVGIGRPPERDQETVIKYVMKPVSPETRGVLEDVAPFEVVRALARNEANWKRTKHEDRNEGEWSLVKHDGDRNERPG</sequence>
<comment type="caution">
    <text evidence="7">The sequence shown here is derived from an EMBL/GenBank/DDBJ whole genome shotgun (WGS) entry which is preliminary data.</text>
</comment>
<dbReference type="Gene3D" id="3.40.50.1470">
    <property type="entry name" value="Peptidyl-tRNA hydrolase"/>
    <property type="match status" value="1"/>
</dbReference>
<gene>
    <name evidence="7" type="ORF">G6O67_005010</name>
</gene>
<dbReference type="InterPro" id="IPR001328">
    <property type="entry name" value="Pept_tRNA_hydro"/>
</dbReference>
<reference evidence="7 8" key="1">
    <citation type="journal article" date="2020" name="Genome Biol. Evol.">
        <title>A new high-quality draft genome assembly of the Chinese cordyceps Ophiocordyceps sinensis.</title>
        <authorList>
            <person name="Shu R."/>
            <person name="Zhang J."/>
            <person name="Meng Q."/>
            <person name="Zhang H."/>
            <person name="Zhou G."/>
            <person name="Li M."/>
            <person name="Wu P."/>
            <person name="Zhao Y."/>
            <person name="Chen C."/>
            <person name="Qin Q."/>
        </authorList>
    </citation>
    <scope>NUCLEOTIDE SEQUENCE [LARGE SCALE GENOMIC DNA]</scope>
    <source>
        <strain evidence="7 8">IOZ07</strain>
    </source>
</reference>
<dbReference type="PROSITE" id="PS01196">
    <property type="entry name" value="PEPT_TRNA_HYDROL_2"/>
    <property type="match status" value="1"/>
</dbReference>
<name>A0A8H4PQM5_9HYPO</name>
<dbReference type="InterPro" id="IPR036416">
    <property type="entry name" value="Pept_tRNA_hydro_sf"/>
</dbReference>
<dbReference type="SUPFAM" id="SSF53178">
    <property type="entry name" value="Peptidyl-tRNA hydrolase-like"/>
    <property type="match status" value="1"/>
</dbReference>
<dbReference type="PANTHER" id="PTHR17224">
    <property type="entry name" value="PEPTIDYL-TRNA HYDROLASE"/>
    <property type="match status" value="1"/>
</dbReference>
<evidence type="ECO:0000256" key="5">
    <source>
        <dbReference type="ARBA" id="ARBA00038063"/>
    </source>
</evidence>
<keyword evidence="3" id="KW-0378">Hydrolase</keyword>
<evidence type="ECO:0000256" key="2">
    <source>
        <dbReference type="ARBA" id="ARBA00022555"/>
    </source>
</evidence>
<keyword evidence="8" id="KW-1185">Reference proteome</keyword>
<evidence type="ECO:0000256" key="1">
    <source>
        <dbReference type="ARBA" id="ARBA00013260"/>
    </source>
</evidence>
<dbReference type="InterPro" id="IPR018171">
    <property type="entry name" value="Pept_tRNA_hydro_CS"/>
</dbReference>
<comment type="similarity">
    <text evidence="5">Belongs to the PTH family.</text>
</comment>
<dbReference type="OrthoDB" id="1711136at2759"/>
<keyword evidence="4" id="KW-0694">RNA-binding</keyword>
<dbReference type="PANTHER" id="PTHR17224:SF1">
    <property type="entry name" value="PEPTIDYL-TRNA HYDROLASE"/>
    <property type="match status" value="1"/>
</dbReference>
<dbReference type="Pfam" id="PF01195">
    <property type="entry name" value="Pept_tRNA_hydro"/>
    <property type="match status" value="1"/>
</dbReference>